<dbReference type="KEGG" id="pin:Ping_3116"/>
<accession>A1SZ98</accession>
<dbReference type="EMBL" id="CP000510">
    <property type="protein sequence ID" value="ABM04813.1"/>
    <property type="molecule type" value="Genomic_DNA"/>
</dbReference>
<evidence type="ECO:0000313" key="9">
    <source>
        <dbReference type="Proteomes" id="UP000000639"/>
    </source>
</evidence>
<dbReference type="InterPro" id="IPR046357">
    <property type="entry name" value="PPIase_dom_sf"/>
</dbReference>
<evidence type="ECO:0000256" key="3">
    <source>
        <dbReference type="ARBA" id="ARBA00023110"/>
    </source>
</evidence>
<dbReference type="STRING" id="357804.Ping_3116"/>
<dbReference type="PANTHER" id="PTHR43811:SF19">
    <property type="entry name" value="39 KDA FK506-BINDING NUCLEAR PROTEIN"/>
    <property type="match status" value="1"/>
</dbReference>
<dbReference type="OrthoDB" id="9814548at2"/>
<dbReference type="NCBIfam" id="NF008150">
    <property type="entry name" value="PRK10902.1"/>
    <property type="match status" value="1"/>
</dbReference>
<dbReference type="PANTHER" id="PTHR43811">
    <property type="entry name" value="FKBP-TYPE PEPTIDYL-PROLYL CIS-TRANS ISOMERASE FKPA"/>
    <property type="match status" value="1"/>
</dbReference>
<evidence type="ECO:0000259" key="7">
    <source>
        <dbReference type="PROSITE" id="PS50059"/>
    </source>
</evidence>
<dbReference type="Gene3D" id="3.10.50.40">
    <property type="match status" value="1"/>
</dbReference>
<evidence type="ECO:0000256" key="6">
    <source>
        <dbReference type="RuleBase" id="RU003915"/>
    </source>
</evidence>
<dbReference type="FunFam" id="3.10.50.40:FF:000006">
    <property type="entry name" value="Peptidyl-prolyl cis-trans isomerase"/>
    <property type="match status" value="1"/>
</dbReference>
<dbReference type="InterPro" id="IPR001179">
    <property type="entry name" value="PPIase_FKBP_dom"/>
</dbReference>
<comment type="similarity">
    <text evidence="2 6">Belongs to the FKBP-type PPIase family.</text>
</comment>
<feature type="domain" description="PPIase FKBP-type" evidence="7">
    <location>
        <begin position="166"/>
        <end position="251"/>
    </location>
</feature>
<keyword evidence="3 5" id="KW-0697">Rotamase</keyword>
<evidence type="ECO:0000256" key="5">
    <source>
        <dbReference type="PROSITE-ProRule" id="PRU00277"/>
    </source>
</evidence>
<keyword evidence="4 5" id="KW-0413">Isomerase</keyword>
<proteinExistence type="inferred from homology"/>
<organism evidence="8 9">
    <name type="scientific">Psychromonas ingrahamii (strain DSM 17664 / CCUG 51855 / 37)</name>
    <dbReference type="NCBI Taxonomy" id="357804"/>
    <lineage>
        <taxon>Bacteria</taxon>
        <taxon>Pseudomonadati</taxon>
        <taxon>Pseudomonadota</taxon>
        <taxon>Gammaproteobacteria</taxon>
        <taxon>Alteromonadales</taxon>
        <taxon>Psychromonadaceae</taxon>
        <taxon>Psychromonas</taxon>
    </lineage>
</organism>
<comment type="catalytic activity">
    <reaction evidence="1 5 6">
        <text>[protein]-peptidylproline (omega=180) = [protein]-peptidylproline (omega=0)</text>
        <dbReference type="Rhea" id="RHEA:16237"/>
        <dbReference type="Rhea" id="RHEA-COMP:10747"/>
        <dbReference type="Rhea" id="RHEA-COMP:10748"/>
        <dbReference type="ChEBI" id="CHEBI:83833"/>
        <dbReference type="ChEBI" id="CHEBI:83834"/>
        <dbReference type="EC" id="5.2.1.8"/>
    </reaction>
</comment>
<dbReference type="GO" id="GO:0006457">
    <property type="term" value="P:protein folding"/>
    <property type="evidence" value="ECO:0007669"/>
    <property type="project" value="InterPro"/>
</dbReference>
<dbReference type="RefSeq" id="WP_011771367.1">
    <property type="nucleotide sequence ID" value="NC_008709.1"/>
</dbReference>
<dbReference type="InterPro" id="IPR036944">
    <property type="entry name" value="PPIase_FKBP_N_sf"/>
</dbReference>
<evidence type="ECO:0000256" key="2">
    <source>
        <dbReference type="ARBA" id="ARBA00006577"/>
    </source>
</evidence>
<dbReference type="PROSITE" id="PS50059">
    <property type="entry name" value="FKBP_PPIASE"/>
    <property type="match status" value="1"/>
</dbReference>
<evidence type="ECO:0000313" key="8">
    <source>
        <dbReference type="EMBL" id="ABM04813.1"/>
    </source>
</evidence>
<evidence type="ECO:0000256" key="1">
    <source>
        <dbReference type="ARBA" id="ARBA00000971"/>
    </source>
</evidence>
<keyword evidence="9" id="KW-1185">Reference proteome</keyword>
<dbReference type="Pfam" id="PF01346">
    <property type="entry name" value="FKBP_N"/>
    <property type="match status" value="1"/>
</dbReference>
<dbReference type="InterPro" id="IPR000774">
    <property type="entry name" value="PPIase_FKBP_N"/>
</dbReference>
<dbReference type="PROSITE" id="PS51257">
    <property type="entry name" value="PROKAR_LIPOPROTEIN"/>
    <property type="match status" value="1"/>
</dbReference>
<protein>
    <recommendedName>
        <fullName evidence="6">Peptidyl-prolyl cis-trans isomerase</fullName>
        <ecNumber evidence="6">5.2.1.8</ecNumber>
    </recommendedName>
</protein>
<dbReference type="SUPFAM" id="SSF54534">
    <property type="entry name" value="FKBP-like"/>
    <property type="match status" value="1"/>
</dbReference>
<dbReference type="HOGENOM" id="CLU_013615_0_2_6"/>
<name>A1SZ98_PSYIN</name>
<dbReference type="eggNOG" id="COG0545">
    <property type="taxonomic scope" value="Bacteria"/>
</dbReference>
<dbReference type="EC" id="5.2.1.8" evidence="6"/>
<dbReference type="AlphaFoldDB" id="A1SZ98"/>
<sequence length="260" mass="27451">MKNVFKVSLLAAAVAFTVGCEDKPEPVAQEKVQEEVVEKVAFENDAEKAAYAIGASFSTQIKAGVAKQAEFGLETLDTEAIIAGVTDSLRGNSKLTEEEVVATVNAYGKQVQAAAETKMKEEGEKMAAQAALFLTENAKAEGVTVTDSGLQYSVMTAAEGPKPQAEDTVTVHYVGTLVDGTEFDSSISRGEPAKFPLNRVIPGWTEGVQLMSVGEKYKFVIPAELAYGEQGAGSIPPGATLIFEVELLDLEAPKAAVSPE</sequence>
<dbReference type="GO" id="GO:0003755">
    <property type="term" value="F:peptidyl-prolyl cis-trans isomerase activity"/>
    <property type="evidence" value="ECO:0007669"/>
    <property type="project" value="UniProtKB-UniRule"/>
</dbReference>
<reference evidence="8 9" key="1">
    <citation type="submission" date="2007-01" db="EMBL/GenBank/DDBJ databases">
        <title>Complete sequence of Psychromonas ingrahamii 37.</title>
        <authorList>
            <consortium name="US DOE Joint Genome Institute"/>
            <person name="Copeland A."/>
            <person name="Lucas S."/>
            <person name="Lapidus A."/>
            <person name="Barry K."/>
            <person name="Detter J.C."/>
            <person name="Glavina del Rio T."/>
            <person name="Hammon N."/>
            <person name="Israni S."/>
            <person name="Dalin E."/>
            <person name="Tice H."/>
            <person name="Pitluck S."/>
            <person name="Thompson L.S."/>
            <person name="Brettin T."/>
            <person name="Bruce D."/>
            <person name="Han C."/>
            <person name="Tapia R."/>
            <person name="Schmutz J."/>
            <person name="Larimer F."/>
            <person name="Land M."/>
            <person name="Hauser L."/>
            <person name="Kyrpides N."/>
            <person name="Ivanova N."/>
            <person name="Staley J."/>
            <person name="Richardson P."/>
        </authorList>
    </citation>
    <scope>NUCLEOTIDE SEQUENCE [LARGE SCALE GENOMIC DNA]</scope>
    <source>
        <strain evidence="8 9">37</strain>
    </source>
</reference>
<gene>
    <name evidence="8" type="ordered locus">Ping_3116</name>
</gene>
<dbReference type="Proteomes" id="UP000000639">
    <property type="component" value="Chromosome"/>
</dbReference>
<dbReference type="Gene3D" id="1.10.287.460">
    <property type="entry name" value="Peptidyl-prolyl cis-trans isomerase, FKBP-type, N-terminal domain"/>
    <property type="match status" value="1"/>
</dbReference>
<dbReference type="Pfam" id="PF00254">
    <property type="entry name" value="FKBP_C"/>
    <property type="match status" value="1"/>
</dbReference>
<evidence type="ECO:0000256" key="4">
    <source>
        <dbReference type="ARBA" id="ARBA00023235"/>
    </source>
</evidence>